<comment type="caution">
    <text evidence="1">The sequence shown here is derived from an EMBL/GenBank/DDBJ whole genome shotgun (WGS) entry which is preliminary data.</text>
</comment>
<keyword evidence="2" id="KW-1185">Reference proteome</keyword>
<dbReference type="Proteomes" id="UP000054608">
    <property type="component" value="Unassembled WGS sequence"/>
</dbReference>
<organism evidence="1 2">
    <name type="scientific">Legionella rubrilucens</name>
    <dbReference type="NCBI Taxonomy" id="458"/>
    <lineage>
        <taxon>Bacteria</taxon>
        <taxon>Pseudomonadati</taxon>
        <taxon>Pseudomonadota</taxon>
        <taxon>Gammaproteobacteria</taxon>
        <taxon>Legionellales</taxon>
        <taxon>Legionellaceae</taxon>
        <taxon>Legionella</taxon>
    </lineage>
</organism>
<dbReference type="STRING" id="458.Lrub_1857"/>
<accession>A0A0W0XQI5</accession>
<dbReference type="AlphaFoldDB" id="A0A0W0XQI5"/>
<reference evidence="1 2" key="1">
    <citation type="submission" date="2015-11" db="EMBL/GenBank/DDBJ databases">
        <title>Genomic analysis of 38 Legionella species identifies large and diverse effector repertoires.</title>
        <authorList>
            <person name="Burstein D."/>
            <person name="Amaro F."/>
            <person name="Zusman T."/>
            <person name="Lifshitz Z."/>
            <person name="Cohen O."/>
            <person name="Gilbert J.A."/>
            <person name="Pupko T."/>
            <person name="Shuman H.A."/>
            <person name="Segal G."/>
        </authorList>
    </citation>
    <scope>NUCLEOTIDE SEQUENCE [LARGE SCALE GENOMIC DNA]</scope>
    <source>
        <strain evidence="1 2">WA-270A-C2</strain>
    </source>
</reference>
<dbReference type="PATRIC" id="fig|458.5.peg.1937"/>
<evidence type="ECO:0000313" key="1">
    <source>
        <dbReference type="EMBL" id="KTD46935.1"/>
    </source>
</evidence>
<dbReference type="EMBL" id="LNYT01000020">
    <property type="protein sequence ID" value="KTD46935.1"/>
    <property type="molecule type" value="Genomic_DNA"/>
</dbReference>
<gene>
    <name evidence="1" type="ORF">Lrub_1857</name>
</gene>
<evidence type="ECO:0000313" key="2">
    <source>
        <dbReference type="Proteomes" id="UP000054608"/>
    </source>
</evidence>
<protein>
    <submittedName>
        <fullName evidence="1">Uncharacterized protein</fullName>
    </submittedName>
</protein>
<name>A0A0W0XQI5_9GAMM</name>
<sequence>MPTTDKKESWLEPGFISTQADFFKPILSALDITNDLAATAQKINERLKTDNDKRLFNWNALFIGFTQHVTHSGSPVPIAYIFKLFRVLCAIHLNPGLKTAYSNIDTQSLIGCFSGLIKTSFLDESDHIKPIYEKSDSVKTFIWIYQTLKRYPTKDQATQWALAFTLFMFEDSDHLEKKMNLIDAQVKAMEGLVSDTTVADKQKALEHCYQKTAHAASDIRLAVKMLFGTERVEEDFKVNRGFRDPCMQFRKKEGIDKEPLVLVEVFSSPAIHEKPLHCKESLAHNKKRVALQAKIESRLSWLRLVSLFTFGDEDTSLLKAKLTILNAMLSNMTCENPQAIGLDSIDKQRSAFFQSGKTRTRELHDEYQELMNPVP</sequence>
<proteinExistence type="predicted"/>